<accession>A0ABI7ZM53</accession>
<protein>
    <recommendedName>
        <fullName evidence="2">18 kDa Sin3-associated polypeptide</fullName>
    </recommendedName>
</protein>
<comment type="similarity">
    <text evidence="1">Belongs to the SAP18 family.</text>
</comment>
<dbReference type="Proteomes" id="UP000823872">
    <property type="component" value="Chromosome D1"/>
</dbReference>
<evidence type="ECO:0000256" key="3">
    <source>
        <dbReference type="SAM" id="MobiDB-lite"/>
    </source>
</evidence>
<reference evidence="4" key="2">
    <citation type="submission" date="2025-08" db="UniProtKB">
        <authorList>
            <consortium name="Ensembl"/>
        </authorList>
    </citation>
    <scope>IDENTIFICATION</scope>
    <source>
        <strain evidence="4">breed Abyssinian</strain>
    </source>
</reference>
<name>A0ABI7ZM53_FELCA</name>
<reference evidence="4 5" key="1">
    <citation type="submission" date="2021-02" db="EMBL/GenBank/DDBJ databases">
        <title>Safari Cat Assemblies.</title>
        <authorList>
            <person name="Bredemeyer K.R."/>
            <person name="Murphy W.J."/>
        </authorList>
    </citation>
    <scope>NUCLEOTIDE SEQUENCE [LARGE SCALE GENOMIC DNA]</scope>
</reference>
<dbReference type="InterPro" id="IPR010516">
    <property type="entry name" value="SAP18"/>
</dbReference>
<dbReference type="PANTHER" id="PTHR13082:SF0">
    <property type="entry name" value="HISTONE DEACETYLASE COMPLEX SUBUNIT SAP18"/>
    <property type="match status" value="1"/>
</dbReference>
<dbReference type="Pfam" id="PF06487">
    <property type="entry name" value="SAP18"/>
    <property type="match status" value="1"/>
</dbReference>
<evidence type="ECO:0000313" key="4">
    <source>
        <dbReference type="Ensembl" id="ENSFCTP00005047819.1"/>
    </source>
</evidence>
<feature type="compositionally biased region" description="Gly residues" evidence="3">
    <location>
        <begin position="10"/>
        <end position="19"/>
    </location>
</feature>
<proteinExistence type="inferred from homology"/>
<dbReference type="InterPro" id="IPR042534">
    <property type="entry name" value="SAP18_sf"/>
</dbReference>
<reference evidence="4" key="3">
    <citation type="submission" date="2025-09" db="UniProtKB">
        <authorList>
            <consortium name="Ensembl"/>
        </authorList>
    </citation>
    <scope>IDENTIFICATION</scope>
    <source>
        <strain evidence="4">breed Abyssinian</strain>
    </source>
</reference>
<keyword evidence="5" id="KW-1185">Reference proteome</keyword>
<evidence type="ECO:0000256" key="1">
    <source>
        <dbReference type="ARBA" id="ARBA00009143"/>
    </source>
</evidence>
<dbReference type="PANTHER" id="PTHR13082">
    <property type="entry name" value="SAP18"/>
    <property type="match status" value="1"/>
</dbReference>
<sequence>MAARVSQASGNGGRDGGPNPGKSRQKTGQKFRNIQNSWWNLRETVSTMCPPPLCVFTTNNGGHHQRDEFPRRNIPSSELHIYTCMDATLKELTNLVEVHPEARKEGTHFSFAIQTGSTMSGRKGTDDSMTLQSQKFQIGDYLDIATTPPNRAPLPSGRTRPY</sequence>
<evidence type="ECO:0000313" key="5">
    <source>
        <dbReference type="Proteomes" id="UP000823872"/>
    </source>
</evidence>
<dbReference type="Gene3D" id="3.10.20.550">
    <property type="entry name" value="ASAP complex, SAP18 subunit"/>
    <property type="match status" value="1"/>
</dbReference>
<evidence type="ECO:0000256" key="2">
    <source>
        <dbReference type="ARBA" id="ARBA00030511"/>
    </source>
</evidence>
<dbReference type="Ensembl" id="ENSFCTT00005066234.1">
    <property type="protein sequence ID" value="ENSFCTP00005047819.1"/>
    <property type="gene ID" value="ENSFCTG00005023172.1"/>
</dbReference>
<organism evidence="4 5">
    <name type="scientific">Felis catus</name>
    <name type="common">Cat</name>
    <name type="synonym">Felis silvestris catus</name>
    <dbReference type="NCBI Taxonomy" id="9685"/>
    <lineage>
        <taxon>Eukaryota</taxon>
        <taxon>Metazoa</taxon>
        <taxon>Chordata</taxon>
        <taxon>Craniata</taxon>
        <taxon>Vertebrata</taxon>
        <taxon>Euteleostomi</taxon>
        <taxon>Mammalia</taxon>
        <taxon>Eutheria</taxon>
        <taxon>Laurasiatheria</taxon>
        <taxon>Carnivora</taxon>
        <taxon>Feliformia</taxon>
        <taxon>Felidae</taxon>
        <taxon>Felinae</taxon>
        <taxon>Felis</taxon>
    </lineage>
</organism>
<feature type="region of interest" description="Disordered" evidence="3">
    <location>
        <begin position="1"/>
        <end position="29"/>
    </location>
</feature>
<dbReference type="GeneTree" id="ENSGT00390000003152"/>